<accession>A0A941BQH7</accession>
<dbReference type="PROSITE" id="PS51257">
    <property type="entry name" value="PROKAR_LIPOPROTEIN"/>
    <property type="match status" value="1"/>
</dbReference>
<dbReference type="EMBL" id="JAGQDE010000006">
    <property type="protein sequence ID" value="MBQ0959115.1"/>
    <property type="molecule type" value="Genomic_DNA"/>
</dbReference>
<comment type="caution">
    <text evidence="2">The sequence shown here is derived from an EMBL/GenBank/DDBJ whole genome shotgun (WGS) entry which is preliminary data.</text>
</comment>
<dbReference type="AlphaFoldDB" id="A0A941BQH7"/>
<evidence type="ECO:0000313" key="3">
    <source>
        <dbReference type="Proteomes" id="UP000678374"/>
    </source>
</evidence>
<reference evidence="2" key="1">
    <citation type="submission" date="2021-04" db="EMBL/GenBank/DDBJ databases">
        <title>The genome sequence of Ideonella sp. 4Y11.</title>
        <authorList>
            <person name="Liu Y."/>
        </authorList>
    </citation>
    <scope>NUCLEOTIDE SEQUENCE</scope>
    <source>
        <strain evidence="2">4Y11</strain>
    </source>
</reference>
<keyword evidence="1" id="KW-0732">Signal</keyword>
<name>A0A941BQH7_9BURK</name>
<keyword evidence="3" id="KW-1185">Reference proteome</keyword>
<proteinExistence type="predicted"/>
<dbReference type="Proteomes" id="UP000678374">
    <property type="component" value="Unassembled WGS sequence"/>
</dbReference>
<dbReference type="RefSeq" id="WP_210801631.1">
    <property type="nucleotide sequence ID" value="NZ_JAGQDE010000006.1"/>
</dbReference>
<organism evidence="2 3">
    <name type="scientific">Ideonella aquatica</name>
    <dbReference type="NCBI Taxonomy" id="2824119"/>
    <lineage>
        <taxon>Bacteria</taxon>
        <taxon>Pseudomonadati</taxon>
        <taxon>Pseudomonadota</taxon>
        <taxon>Betaproteobacteria</taxon>
        <taxon>Burkholderiales</taxon>
        <taxon>Sphaerotilaceae</taxon>
        <taxon>Ideonella</taxon>
    </lineage>
</organism>
<gene>
    <name evidence="2" type="ORF">KAK06_09090</name>
</gene>
<sequence>MSRFFRPAILGLLACACLGAHAAPNCASLKSGDYRLINHREADPDWRHHVMQFDAASLTFTDFTGGTFTLTPAAEKCAYSGDGGNVQLVVSRSGILVVRDATNGAMALGLPEMALDLKALVGLHNFLGAGKQEDGLMHTDAGQISIDRRGRVRSAGCGDGGIGACGPTDKLFATLTPNPAGGFDMAFKDSSYTERLFAFKNRDGLVAVVVGQDQIHVATPALARTLPAVGPLPNNWSLSQNPQGTTSALNFEHREVVSVDAVSQSFVRRSLDSCVQQTWFINQGHAGVTYREKGTGTNCTGQTVNLNAVHALGTGLGFSVFGWESSDPAKARFFGFGIDQP</sequence>
<evidence type="ECO:0000256" key="1">
    <source>
        <dbReference type="SAM" id="SignalP"/>
    </source>
</evidence>
<feature type="signal peptide" evidence="1">
    <location>
        <begin position="1"/>
        <end position="22"/>
    </location>
</feature>
<protein>
    <submittedName>
        <fullName evidence="2">Uncharacterized protein</fullName>
    </submittedName>
</protein>
<feature type="chain" id="PRO_5037382491" evidence="1">
    <location>
        <begin position="23"/>
        <end position="341"/>
    </location>
</feature>
<evidence type="ECO:0000313" key="2">
    <source>
        <dbReference type="EMBL" id="MBQ0959115.1"/>
    </source>
</evidence>